<evidence type="ECO:0000256" key="2">
    <source>
        <dbReference type="ARBA" id="ARBA00022723"/>
    </source>
</evidence>
<evidence type="ECO:0000256" key="1">
    <source>
        <dbReference type="ARBA" id="ARBA00005340"/>
    </source>
</evidence>
<dbReference type="PROSITE" id="PS00731">
    <property type="entry name" value="AP_NUCLEASE_F2_3"/>
    <property type="match status" value="1"/>
</dbReference>
<keyword evidence="2 7" id="KW-0479">Metal-binding</keyword>
<dbReference type="FunFam" id="3.20.20.150:FF:000001">
    <property type="entry name" value="Probable endonuclease 4"/>
    <property type="match status" value="1"/>
</dbReference>
<feature type="binding site" evidence="7">
    <location>
        <position position="216"/>
    </location>
    <ligand>
        <name>Zn(2+)</name>
        <dbReference type="ChEBI" id="CHEBI:29105"/>
        <label>2</label>
    </ligand>
</feature>
<accession>A0A068NQZ8</accession>
<dbReference type="GO" id="GO:0008833">
    <property type="term" value="F:deoxyribonuclease IV (phage-T4-induced) activity"/>
    <property type="evidence" value="ECO:0007669"/>
    <property type="project" value="UniProtKB-UniRule"/>
</dbReference>
<evidence type="ECO:0000256" key="3">
    <source>
        <dbReference type="ARBA" id="ARBA00022763"/>
    </source>
</evidence>
<comment type="similarity">
    <text evidence="1 7">Belongs to the AP endonuclease 2 family.</text>
</comment>
<feature type="binding site" evidence="7">
    <location>
        <position position="69"/>
    </location>
    <ligand>
        <name>Zn(2+)</name>
        <dbReference type="ChEBI" id="CHEBI:29105"/>
        <label>1</label>
    </ligand>
</feature>
<feature type="binding site" evidence="7">
    <location>
        <position position="229"/>
    </location>
    <ligand>
        <name>Zn(2+)</name>
        <dbReference type="ChEBI" id="CHEBI:29105"/>
        <label>3</label>
    </ligand>
</feature>
<keyword evidence="10" id="KW-1185">Reference proteome</keyword>
<dbReference type="PANTHER" id="PTHR21445:SF0">
    <property type="entry name" value="APURINIC-APYRIMIDINIC ENDONUCLEASE"/>
    <property type="match status" value="1"/>
</dbReference>
<feature type="binding site" evidence="7">
    <location>
        <position position="145"/>
    </location>
    <ligand>
        <name>Zn(2+)</name>
        <dbReference type="ChEBI" id="CHEBI:29105"/>
        <label>1</label>
    </ligand>
</feature>
<dbReference type="InterPro" id="IPR036237">
    <property type="entry name" value="Xyl_isomerase-like_sf"/>
</dbReference>
<keyword evidence="7" id="KW-0540">Nuclease</keyword>
<dbReference type="RefSeq" id="WP_025225478.1">
    <property type="nucleotide sequence ID" value="NZ_CP007139.1"/>
</dbReference>
<dbReference type="Pfam" id="PF01261">
    <property type="entry name" value="AP_endonuc_2"/>
    <property type="match status" value="1"/>
</dbReference>
<comment type="function">
    <text evidence="7">Endonuclease IV plays a role in DNA repair. It cleaves phosphodiester bonds at apurinic or apyrimidinic (AP) sites, generating a 3'-hydroxyl group and a 5'-terminal sugar phosphate.</text>
</comment>
<gene>
    <name evidence="7" type="primary">nfo</name>
    <name evidence="9" type="ORF">OP10G_2600</name>
</gene>
<evidence type="ECO:0000313" key="9">
    <source>
        <dbReference type="EMBL" id="AIE85968.1"/>
    </source>
</evidence>
<reference evidence="9 10" key="1">
    <citation type="journal article" date="2014" name="PLoS ONE">
        <title>The first complete genome sequence of the class fimbriimonadia in the phylum armatimonadetes.</title>
        <authorList>
            <person name="Hu Z.Y."/>
            <person name="Wang Y.Z."/>
            <person name="Im W.T."/>
            <person name="Wang S.Y."/>
            <person name="Zhao G.P."/>
            <person name="Zheng H.J."/>
            <person name="Quan Z.X."/>
        </authorList>
    </citation>
    <scope>NUCLEOTIDE SEQUENCE [LARGE SCALE GENOMIC DNA]</scope>
    <source>
        <strain evidence="9">Gsoil 348</strain>
    </source>
</reference>
<dbReference type="GO" id="GO:0003677">
    <property type="term" value="F:DNA binding"/>
    <property type="evidence" value="ECO:0007669"/>
    <property type="project" value="InterPro"/>
</dbReference>
<feature type="binding site" evidence="7">
    <location>
        <position position="261"/>
    </location>
    <ligand>
        <name>Zn(2+)</name>
        <dbReference type="ChEBI" id="CHEBI:29105"/>
        <label>2</label>
    </ligand>
</feature>
<dbReference type="eggNOG" id="COG0648">
    <property type="taxonomic scope" value="Bacteria"/>
</dbReference>
<keyword evidence="3 7" id="KW-0227">DNA damage</keyword>
<evidence type="ECO:0000256" key="7">
    <source>
        <dbReference type="HAMAP-Rule" id="MF_00152"/>
    </source>
</evidence>
<dbReference type="Gene3D" id="3.20.20.150">
    <property type="entry name" value="Divalent-metal-dependent TIM barrel enzymes"/>
    <property type="match status" value="1"/>
</dbReference>
<evidence type="ECO:0000256" key="4">
    <source>
        <dbReference type="ARBA" id="ARBA00022801"/>
    </source>
</evidence>
<dbReference type="GO" id="GO:0003906">
    <property type="term" value="F:DNA-(apurinic or apyrimidinic site) endonuclease activity"/>
    <property type="evidence" value="ECO:0007669"/>
    <property type="project" value="TreeGrafter"/>
</dbReference>
<dbReference type="NCBIfam" id="TIGR00587">
    <property type="entry name" value="nfo"/>
    <property type="match status" value="1"/>
</dbReference>
<organism evidence="9 10">
    <name type="scientific">Fimbriimonas ginsengisoli Gsoil 348</name>
    <dbReference type="NCBI Taxonomy" id="661478"/>
    <lineage>
        <taxon>Bacteria</taxon>
        <taxon>Bacillati</taxon>
        <taxon>Armatimonadota</taxon>
        <taxon>Fimbriimonadia</taxon>
        <taxon>Fimbriimonadales</taxon>
        <taxon>Fimbriimonadaceae</taxon>
        <taxon>Fimbriimonas</taxon>
    </lineage>
</organism>
<protein>
    <recommendedName>
        <fullName evidence="7">Probable endonuclease 4</fullName>
        <ecNumber evidence="7">3.1.21.2</ecNumber>
    </recommendedName>
    <alternativeName>
        <fullName evidence="7">Endodeoxyribonuclease IV</fullName>
    </alternativeName>
    <alternativeName>
        <fullName evidence="7">Endonuclease IV</fullName>
    </alternativeName>
</protein>
<dbReference type="HAMAP" id="MF_00152">
    <property type="entry name" value="Nfo"/>
    <property type="match status" value="1"/>
</dbReference>
<dbReference type="InterPro" id="IPR013022">
    <property type="entry name" value="Xyl_isomerase-like_TIM-brl"/>
</dbReference>
<sequence length="284" mass="31006">MPAQLLGAHMPATGGVHNAIVTGHAIGCTAVQVFTSSPQMWKSKPVTDEMVAAFKNAQRETGITEVVSHDSYLINLCAPDDAKRKQSMEGMKGEIERCALYGIDRVVSHMGAHMGQGEECGLQGIAESIKQVLDETPDSVTVLMETTAGQGSSLMARFEHHAWILEALKGHPRLGVCLDTCHIFAAGYDIRTPETFTATFAEFDRLIGFDRLKTVHCNDSKKGLGTRVDRHAHLGEGEIGDETFRLLVNDERFTNIPILLETAHEDDGHVKDLQKLKAFAGLTI</sequence>
<feature type="binding site" evidence="7">
    <location>
        <position position="231"/>
    </location>
    <ligand>
        <name>Zn(2+)</name>
        <dbReference type="ChEBI" id="CHEBI:29105"/>
        <label>3</label>
    </ligand>
</feature>
<dbReference type="SMART" id="SM00518">
    <property type="entry name" value="AP2Ec"/>
    <property type="match status" value="1"/>
</dbReference>
<dbReference type="PROSITE" id="PS51432">
    <property type="entry name" value="AP_NUCLEASE_F2_4"/>
    <property type="match status" value="1"/>
</dbReference>
<dbReference type="OrthoDB" id="9805666at2"/>
<dbReference type="Proteomes" id="UP000027982">
    <property type="component" value="Chromosome"/>
</dbReference>
<evidence type="ECO:0000256" key="6">
    <source>
        <dbReference type="ARBA" id="ARBA00023204"/>
    </source>
</evidence>
<feature type="domain" description="Xylose isomerase-like TIM barrel" evidence="8">
    <location>
        <begin position="25"/>
        <end position="277"/>
    </location>
</feature>
<keyword evidence="5 7" id="KW-0862">Zinc</keyword>
<dbReference type="InterPro" id="IPR018246">
    <property type="entry name" value="AP_endonuc_F2_Zn_BS"/>
</dbReference>
<dbReference type="KEGG" id="fgi:OP10G_2600"/>
<dbReference type="SUPFAM" id="SSF51658">
    <property type="entry name" value="Xylose isomerase-like"/>
    <property type="match status" value="1"/>
</dbReference>
<feature type="binding site" evidence="7">
    <location>
        <position position="145"/>
    </location>
    <ligand>
        <name>Zn(2+)</name>
        <dbReference type="ChEBI" id="CHEBI:29105"/>
        <label>2</label>
    </ligand>
</feature>
<dbReference type="HOGENOM" id="CLU_025885_0_1_0"/>
<evidence type="ECO:0000259" key="8">
    <source>
        <dbReference type="Pfam" id="PF01261"/>
    </source>
</evidence>
<name>A0A068NQZ8_FIMGI</name>
<dbReference type="AlphaFoldDB" id="A0A068NQZ8"/>
<evidence type="ECO:0000313" key="10">
    <source>
        <dbReference type="Proteomes" id="UP000027982"/>
    </source>
</evidence>
<dbReference type="GO" id="GO:0008081">
    <property type="term" value="F:phosphoric diester hydrolase activity"/>
    <property type="evidence" value="ECO:0007669"/>
    <property type="project" value="TreeGrafter"/>
</dbReference>
<keyword evidence="4 7" id="KW-0378">Hydrolase</keyword>
<dbReference type="PANTHER" id="PTHR21445">
    <property type="entry name" value="ENDONUCLEASE IV ENDODEOXYRIBONUCLEASE IV"/>
    <property type="match status" value="1"/>
</dbReference>
<keyword evidence="6 7" id="KW-0234">DNA repair</keyword>
<dbReference type="PROSITE" id="PS00730">
    <property type="entry name" value="AP_NUCLEASE_F2_2"/>
    <property type="match status" value="1"/>
</dbReference>
<evidence type="ECO:0000256" key="5">
    <source>
        <dbReference type="ARBA" id="ARBA00022833"/>
    </source>
</evidence>
<dbReference type="GO" id="GO:0008270">
    <property type="term" value="F:zinc ion binding"/>
    <property type="evidence" value="ECO:0007669"/>
    <property type="project" value="UniProtKB-UniRule"/>
</dbReference>
<proteinExistence type="inferred from homology"/>
<feature type="binding site" evidence="7">
    <location>
        <position position="182"/>
    </location>
    <ligand>
        <name>Zn(2+)</name>
        <dbReference type="ChEBI" id="CHEBI:29105"/>
        <label>3</label>
    </ligand>
</feature>
<dbReference type="InterPro" id="IPR001719">
    <property type="entry name" value="AP_endonuc_2"/>
</dbReference>
<dbReference type="GO" id="GO:0006284">
    <property type="term" value="P:base-excision repair"/>
    <property type="evidence" value="ECO:0007669"/>
    <property type="project" value="TreeGrafter"/>
</dbReference>
<dbReference type="EC" id="3.1.21.2" evidence="7"/>
<keyword evidence="7 9" id="KW-0255">Endonuclease</keyword>
<feature type="binding site" evidence="7">
    <location>
        <position position="109"/>
    </location>
    <ligand>
        <name>Zn(2+)</name>
        <dbReference type="ChEBI" id="CHEBI:29105"/>
        <label>1</label>
    </ligand>
</feature>
<feature type="binding site" evidence="7">
    <location>
        <position position="179"/>
    </location>
    <ligand>
        <name>Zn(2+)</name>
        <dbReference type="ChEBI" id="CHEBI:29105"/>
        <label>2</label>
    </ligand>
</feature>
<comment type="cofactor">
    <cofactor evidence="7">
        <name>Zn(2+)</name>
        <dbReference type="ChEBI" id="CHEBI:29105"/>
    </cofactor>
    <text evidence="7">Binds 3 Zn(2+) ions.</text>
</comment>
<dbReference type="EMBL" id="CP007139">
    <property type="protein sequence ID" value="AIE85968.1"/>
    <property type="molecule type" value="Genomic_DNA"/>
</dbReference>
<dbReference type="PROSITE" id="PS00729">
    <property type="entry name" value="AP_NUCLEASE_F2_1"/>
    <property type="match status" value="1"/>
</dbReference>
<dbReference type="CDD" id="cd00019">
    <property type="entry name" value="AP2Ec"/>
    <property type="match status" value="1"/>
</dbReference>
<comment type="catalytic activity">
    <reaction evidence="7">
        <text>Endonucleolytic cleavage to 5'-phosphooligonucleotide end-products.</text>
        <dbReference type="EC" id="3.1.21.2"/>
    </reaction>
</comment>
<dbReference type="STRING" id="661478.OP10G_2600"/>